<dbReference type="PANTHER" id="PTHR43289:SF6">
    <property type="entry name" value="SERINE_THREONINE-PROTEIN KINASE NEKL-3"/>
    <property type="match status" value="1"/>
</dbReference>
<dbReference type="SMART" id="SM00220">
    <property type="entry name" value="S_TKc"/>
    <property type="match status" value="1"/>
</dbReference>
<dbReference type="RefSeq" id="WP_020644847.1">
    <property type="nucleotide sequence ID" value="NZ_QHHU01000008.1"/>
</dbReference>
<evidence type="ECO:0000256" key="5">
    <source>
        <dbReference type="ARBA" id="ARBA00022777"/>
    </source>
</evidence>
<dbReference type="Proteomes" id="UP000286716">
    <property type="component" value="Unassembled WGS sequence"/>
</dbReference>
<dbReference type="GO" id="GO:0004674">
    <property type="term" value="F:protein serine/threonine kinase activity"/>
    <property type="evidence" value="ECO:0007669"/>
    <property type="project" value="UniProtKB-KW"/>
</dbReference>
<dbReference type="EC" id="2.7.11.1" evidence="1"/>
<dbReference type="OrthoDB" id="3614962at2"/>
<dbReference type="Gene3D" id="3.30.200.20">
    <property type="entry name" value="Phosphorylase Kinase, domain 1"/>
    <property type="match status" value="1"/>
</dbReference>
<evidence type="ECO:0000256" key="1">
    <source>
        <dbReference type="ARBA" id="ARBA00012513"/>
    </source>
</evidence>
<comment type="caution">
    <text evidence="8">The sequence shown here is derived from an EMBL/GenBank/DDBJ whole genome shotgun (WGS) entry which is preliminary data.</text>
</comment>
<dbReference type="PANTHER" id="PTHR43289">
    <property type="entry name" value="MITOGEN-ACTIVATED PROTEIN KINASE KINASE KINASE 20-RELATED"/>
    <property type="match status" value="1"/>
</dbReference>
<keyword evidence="5 8" id="KW-0418">Kinase</keyword>
<dbReference type="GO" id="GO:0005524">
    <property type="term" value="F:ATP binding"/>
    <property type="evidence" value="ECO:0007669"/>
    <property type="project" value="UniProtKB-KW"/>
</dbReference>
<dbReference type="EMBL" id="QHHU01000008">
    <property type="protein sequence ID" value="RSM47842.1"/>
    <property type="molecule type" value="Genomic_DNA"/>
</dbReference>
<dbReference type="InterPro" id="IPR000719">
    <property type="entry name" value="Prot_kinase_dom"/>
</dbReference>
<protein>
    <recommendedName>
        <fullName evidence="1">non-specific serine/threonine protein kinase</fullName>
        <ecNumber evidence="1">2.7.11.1</ecNumber>
    </recommendedName>
</protein>
<dbReference type="AlphaFoldDB" id="A0A428WXM3"/>
<evidence type="ECO:0000256" key="2">
    <source>
        <dbReference type="ARBA" id="ARBA00022527"/>
    </source>
</evidence>
<dbReference type="Pfam" id="PF00069">
    <property type="entry name" value="Pkinase"/>
    <property type="match status" value="1"/>
</dbReference>
<accession>A0A428WXM3</accession>
<dbReference type="SUPFAM" id="SSF56112">
    <property type="entry name" value="Protein kinase-like (PK-like)"/>
    <property type="match status" value="1"/>
</dbReference>
<dbReference type="Gene3D" id="1.10.510.10">
    <property type="entry name" value="Transferase(Phosphotransferase) domain 1"/>
    <property type="match status" value="1"/>
</dbReference>
<keyword evidence="9" id="KW-1185">Reference proteome</keyword>
<evidence type="ECO:0000256" key="4">
    <source>
        <dbReference type="ARBA" id="ARBA00022741"/>
    </source>
</evidence>
<keyword evidence="3" id="KW-0808">Transferase</keyword>
<keyword evidence="4" id="KW-0547">Nucleotide-binding</keyword>
<gene>
    <name evidence="8" type="ORF">DMA12_07690</name>
</gene>
<dbReference type="InterPro" id="IPR011009">
    <property type="entry name" value="Kinase-like_dom_sf"/>
</dbReference>
<organism evidence="8 9">
    <name type="scientific">Amycolatopsis balhimycina DSM 5908</name>
    <dbReference type="NCBI Taxonomy" id="1081091"/>
    <lineage>
        <taxon>Bacteria</taxon>
        <taxon>Bacillati</taxon>
        <taxon>Actinomycetota</taxon>
        <taxon>Actinomycetes</taxon>
        <taxon>Pseudonocardiales</taxon>
        <taxon>Pseudonocardiaceae</taxon>
        <taxon>Amycolatopsis</taxon>
    </lineage>
</organism>
<feature type="domain" description="Protein kinase" evidence="7">
    <location>
        <begin position="1"/>
        <end position="248"/>
    </location>
</feature>
<sequence length="248" mass="25628">MAREGTLIGDRYRLLGPAGQSTVVWHAQDERLDRIVAVKPLFDEPPAAPAIPAPRAAGSAATAAICDVVDENSTTYLVLEYPGARTLTELLDEHGTLAPGLVARFGAQLAAALAAAHDEGVLHTAVDPDHVVVSAESRAGITSGAGGSGARAYLAPEVLDGGFPDFPAEVFSLGATLYTALEGHPPYDGAGIVRPRTDGPVTEAVLRLLHLYPTARPTMAAAEELLSVLLGGTDGGAKRTASSDYRCV</sequence>
<proteinExistence type="predicted"/>
<evidence type="ECO:0000256" key="6">
    <source>
        <dbReference type="ARBA" id="ARBA00022840"/>
    </source>
</evidence>
<evidence type="ECO:0000256" key="3">
    <source>
        <dbReference type="ARBA" id="ARBA00022679"/>
    </source>
</evidence>
<dbReference type="PROSITE" id="PS50011">
    <property type="entry name" value="PROTEIN_KINASE_DOM"/>
    <property type="match status" value="1"/>
</dbReference>
<evidence type="ECO:0000313" key="9">
    <source>
        <dbReference type="Proteomes" id="UP000286716"/>
    </source>
</evidence>
<keyword evidence="6" id="KW-0067">ATP-binding</keyword>
<reference evidence="8 9" key="1">
    <citation type="submission" date="2018-05" db="EMBL/GenBank/DDBJ databases">
        <title>Evolution of GPA BGCs.</title>
        <authorList>
            <person name="Waglechner N."/>
            <person name="Wright G.D."/>
        </authorList>
    </citation>
    <scope>NUCLEOTIDE SEQUENCE [LARGE SCALE GENOMIC DNA]</scope>
    <source>
        <strain evidence="8 9">DSM 5908</strain>
    </source>
</reference>
<keyword evidence="2 8" id="KW-0723">Serine/threonine-protein kinase</keyword>
<evidence type="ECO:0000259" key="7">
    <source>
        <dbReference type="PROSITE" id="PS50011"/>
    </source>
</evidence>
<evidence type="ECO:0000313" key="8">
    <source>
        <dbReference type="EMBL" id="RSM47842.1"/>
    </source>
</evidence>
<name>A0A428WXM3_AMYBA</name>